<evidence type="ECO:0000313" key="3">
    <source>
        <dbReference type="Proteomes" id="UP000199385"/>
    </source>
</evidence>
<dbReference type="AlphaFoldDB" id="A0A1A8ZIB3"/>
<name>A0A1A8ZIB3_9ACTN</name>
<dbReference type="RefSeq" id="WP_091662532.1">
    <property type="nucleotide sequence ID" value="NZ_LT594323.1"/>
</dbReference>
<evidence type="ECO:0000256" key="1">
    <source>
        <dbReference type="SAM" id="SignalP"/>
    </source>
</evidence>
<keyword evidence="1" id="KW-0732">Signal</keyword>
<dbReference type="STRING" id="261654.GA0070611_2385"/>
<feature type="chain" id="PRO_5008382679" evidence="1">
    <location>
        <begin position="25"/>
        <end position="178"/>
    </location>
</feature>
<dbReference type="OrthoDB" id="3382615at2"/>
<feature type="signal peptide" evidence="1">
    <location>
        <begin position="1"/>
        <end position="24"/>
    </location>
</feature>
<dbReference type="PROSITE" id="PS51257">
    <property type="entry name" value="PROKAR_LIPOPROTEIN"/>
    <property type="match status" value="1"/>
</dbReference>
<organism evidence="2 3">
    <name type="scientific">Micromonospora auratinigra</name>
    <dbReference type="NCBI Taxonomy" id="261654"/>
    <lineage>
        <taxon>Bacteria</taxon>
        <taxon>Bacillati</taxon>
        <taxon>Actinomycetota</taxon>
        <taxon>Actinomycetes</taxon>
        <taxon>Micromonosporales</taxon>
        <taxon>Micromonosporaceae</taxon>
        <taxon>Micromonospora</taxon>
    </lineage>
</organism>
<sequence length="178" mass="18800">MLNRGRRRCWLLAGLLLCLSQVGAACQPPPPPDYQIGFVRLGDRLAVYTPICPGDTVRAIQVHAVPPPGKSGNSVLLWEAADPVGTGPAGTDTRDGLIVLGAGFGTVRQAPPAQFGSTLSVAVDTADGRTYSDAVSLPEQVAQFPAGTPLAKLSFNTDDGQVSYDTLRAHFEREITCR</sequence>
<dbReference type="PATRIC" id="fig|261654.4.peg.2433"/>
<protein>
    <submittedName>
        <fullName evidence="2">Uncharacterized protein</fullName>
    </submittedName>
</protein>
<dbReference type="EMBL" id="LT594323">
    <property type="protein sequence ID" value="SBT43613.1"/>
    <property type="molecule type" value="Genomic_DNA"/>
</dbReference>
<keyword evidence="3" id="KW-1185">Reference proteome</keyword>
<dbReference type="Proteomes" id="UP000199385">
    <property type="component" value="Chromosome I"/>
</dbReference>
<proteinExistence type="predicted"/>
<gene>
    <name evidence="2" type="ORF">GA0070611_2385</name>
</gene>
<accession>A0A1A8ZIB3</accession>
<reference evidence="3" key="1">
    <citation type="submission" date="2016-06" db="EMBL/GenBank/DDBJ databases">
        <authorList>
            <person name="Varghese N."/>
            <person name="Submissions Spin"/>
        </authorList>
    </citation>
    <scope>NUCLEOTIDE SEQUENCE [LARGE SCALE GENOMIC DNA]</scope>
    <source>
        <strain evidence="3">DSM 44815</strain>
    </source>
</reference>
<evidence type="ECO:0000313" key="2">
    <source>
        <dbReference type="EMBL" id="SBT43613.1"/>
    </source>
</evidence>